<evidence type="ECO:0000313" key="2">
    <source>
        <dbReference type="Proteomes" id="UP000479000"/>
    </source>
</evidence>
<protein>
    <submittedName>
        <fullName evidence="1">Uncharacterized protein</fullName>
    </submittedName>
</protein>
<dbReference type="EMBL" id="CADCXU010031760">
    <property type="protein sequence ID" value="CAB0017642.1"/>
    <property type="molecule type" value="Genomic_DNA"/>
</dbReference>
<accession>A0A6H5HLI8</accession>
<feature type="non-terminal residue" evidence="1">
    <location>
        <position position="1"/>
    </location>
</feature>
<keyword evidence="2" id="KW-1185">Reference proteome</keyword>
<feature type="non-terminal residue" evidence="1">
    <location>
        <position position="52"/>
    </location>
</feature>
<reference evidence="1 2" key="1">
    <citation type="submission" date="2020-02" db="EMBL/GenBank/DDBJ databases">
        <authorList>
            <person name="Ferguson B K."/>
        </authorList>
    </citation>
    <scope>NUCLEOTIDE SEQUENCE [LARGE SCALE GENOMIC DNA]</scope>
</reference>
<evidence type="ECO:0000313" key="1">
    <source>
        <dbReference type="EMBL" id="CAB0017642.1"/>
    </source>
</evidence>
<proteinExistence type="predicted"/>
<sequence length="52" mass="6126">LFLQRLAHSRISTRASSRRRSARSPSNALIWPWRTTSYSLRIIRSSHVERFG</sequence>
<dbReference type="Proteomes" id="UP000479000">
    <property type="component" value="Unassembled WGS sequence"/>
</dbReference>
<name>A0A6H5HLI8_9HEMI</name>
<dbReference type="AlphaFoldDB" id="A0A6H5HLI8"/>
<gene>
    <name evidence="1" type="ORF">NTEN_LOCUS21617</name>
</gene>
<organism evidence="1 2">
    <name type="scientific">Nesidiocoris tenuis</name>
    <dbReference type="NCBI Taxonomy" id="355587"/>
    <lineage>
        <taxon>Eukaryota</taxon>
        <taxon>Metazoa</taxon>
        <taxon>Ecdysozoa</taxon>
        <taxon>Arthropoda</taxon>
        <taxon>Hexapoda</taxon>
        <taxon>Insecta</taxon>
        <taxon>Pterygota</taxon>
        <taxon>Neoptera</taxon>
        <taxon>Paraneoptera</taxon>
        <taxon>Hemiptera</taxon>
        <taxon>Heteroptera</taxon>
        <taxon>Panheteroptera</taxon>
        <taxon>Cimicomorpha</taxon>
        <taxon>Miridae</taxon>
        <taxon>Dicyphina</taxon>
        <taxon>Nesidiocoris</taxon>
    </lineage>
</organism>